<dbReference type="InterPro" id="IPR017969">
    <property type="entry name" value="Heavy-metal-associated_CS"/>
</dbReference>
<reference evidence="3 4" key="1">
    <citation type="submission" date="2019-02" db="EMBL/GenBank/DDBJ databases">
        <title>Complete Genome Sequence and Methylome Analysis of free living Spirochaetas.</title>
        <authorList>
            <person name="Fomenkov A."/>
            <person name="Dubinina G."/>
            <person name="Leshcheva N."/>
            <person name="Mikheeva N."/>
            <person name="Grabovich M."/>
            <person name="Vincze T."/>
            <person name="Roberts R.J."/>
        </authorList>
    </citation>
    <scope>NUCLEOTIDE SEQUENCE [LARGE SCALE GENOMIC DNA]</scope>
    <source>
        <strain evidence="3 4">K2</strain>
    </source>
</reference>
<dbReference type="InterPro" id="IPR036163">
    <property type="entry name" value="HMA_dom_sf"/>
</dbReference>
<proteinExistence type="predicted"/>
<protein>
    <submittedName>
        <fullName evidence="3">Copper chaperone</fullName>
    </submittedName>
</protein>
<accession>A0A5C1QNY6</accession>
<keyword evidence="1" id="KW-0479">Metal-binding</keyword>
<gene>
    <name evidence="3" type="ORF">EXM22_13400</name>
</gene>
<dbReference type="GO" id="GO:0046872">
    <property type="term" value="F:metal ion binding"/>
    <property type="evidence" value="ECO:0007669"/>
    <property type="project" value="UniProtKB-KW"/>
</dbReference>
<dbReference type="Pfam" id="PF00403">
    <property type="entry name" value="HMA"/>
    <property type="match status" value="1"/>
</dbReference>
<name>A0A5C1QNY6_9SPIO</name>
<dbReference type="CDD" id="cd00371">
    <property type="entry name" value="HMA"/>
    <property type="match status" value="1"/>
</dbReference>
<feature type="domain" description="HMA" evidence="2">
    <location>
        <begin position="2"/>
        <end position="68"/>
    </location>
</feature>
<keyword evidence="4" id="KW-1185">Reference proteome</keyword>
<dbReference type="Proteomes" id="UP000324209">
    <property type="component" value="Chromosome"/>
</dbReference>
<evidence type="ECO:0000313" key="4">
    <source>
        <dbReference type="Proteomes" id="UP000324209"/>
    </source>
</evidence>
<organism evidence="3 4">
    <name type="scientific">Oceanispirochaeta crateris</name>
    <dbReference type="NCBI Taxonomy" id="2518645"/>
    <lineage>
        <taxon>Bacteria</taxon>
        <taxon>Pseudomonadati</taxon>
        <taxon>Spirochaetota</taxon>
        <taxon>Spirochaetia</taxon>
        <taxon>Spirochaetales</taxon>
        <taxon>Spirochaetaceae</taxon>
        <taxon>Oceanispirochaeta</taxon>
    </lineage>
</organism>
<dbReference type="PROSITE" id="PS50846">
    <property type="entry name" value="HMA_2"/>
    <property type="match status" value="1"/>
</dbReference>
<evidence type="ECO:0000313" key="3">
    <source>
        <dbReference type="EMBL" id="QEN08939.1"/>
    </source>
</evidence>
<dbReference type="Gene3D" id="3.30.70.100">
    <property type="match status" value="1"/>
</dbReference>
<dbReference type="KEGG" id="ock:EXM22_13400"/>
<dbReference type="PROSITE" id="PS01047">
    <property type="entry name" value="HMA_1"/>
    <property type="match status" value="1"/>
</dbReference>
<dbReference type="RefSeq" id="WP_149487018.1">
    <property type="nucleotide sequence ID" value="NZ_CP036150.1"/>
</dbReference>
<dbReference type="OrthoDB" id="7068874at2"/>
<dbReference type="SUPFAM" id="SSF55008">
    <property type="entry name" value="HMA, heavy metal-associated domain"/>
    <property type="match status" value="1"/>
</dbReference>
<dbReference type="EMBL" id="CP036150">
    <property type="protein sequence ID" value="QEN08939.1"/>
    <property type="molecule type" value="Genomic_DNA"/>
</dbReference>
<dbReference type="InterPro" id="IPR006121">
    <property type="entry name" value="HMA_dom"/>
</dbReference>
<dbReference type="AlphaFoldDB" id="A0A5C1QNY6"/>
<evidence type="ECO:0000259" key="2">
    <source>
        <dbReference type="PROSITE" id="PS50846"/>
    </source>
</evidence>
<evidence type="ECO:0000256" key="1">
    <source>
        <dbReference type="ARBA" id="ARBA00022723"/>
    </source>
</evidence>
<sequence>MAKKTYQLETVSCPSCIAKIEGMLKTISGITESQVLFNSSRVKVSYDEKEIASERIKEKIISLGYNVLGEK</sequence>